<reference evidence="4 5" key="1">
    <citation type="submission" date="2020-08" db="EMBL/GenBank/DDBJ databases">
        <title>Bridging the membrane lipid divide: bacteria of the FCB group superphylum have the potential to synthesize archaeal ether lipids.</title>
        <authorList>
            <person name="Villanueva L."/>
            <person name="Von Meijenfeldt F.A.B."/>
            <person name="Westbye A.B."/>
            <person name="Yadav S."/>
            <person name="Hopmans E.C."/>
            <person name="Dutilh B.E."/>
            <person name="Sinninghe Damste J.S."/>
        </authorList>
    </citation>
    <scope>NUCLEOTIDE SEQUENCE [LARGE SCALE GENOMIC DNA]</scope>
    <source>
        <strain evidence="4">NIOZ-UU17</strain>
    </source>
</reference>
<dbReference type="HAMAP" id="MF_00095">
    <property type="entry name" value="SfsA"/>
    <property type="match status" value="1"/>
</dbReference>
<protein>
    <recommendedName>
        <fullName evidence="1">Sugar fermentation stimulation protein homolog</fullName>
    </recommendedName>
</protein>
<dbReference type="GO" id="GO:0003677">
    <property type="term" value="F:DNA binding"/>
    <property type="evidence" value="ECO:0007669"/>
    <property type="project" value="InterPro"/>
</dbReference>
<organism evidence="4 5">
    <name type="scientific">Candidatus Desulfatibia vada</name>
    <dbReference type="NCBI Taxonomy" id="2841696"/>
    <lineage>
        <taxon>Bacteria</taxon>
        <taxon>Pseudomonadati</taxon>
        <taxon>Thermodesulfobacteriota</taxon>
        <taxon>Desulfobacteria</taxon>
        <taxon>Desulfobacterales</taxon>
        <taxon>Desulfobacterales incertae sedis</taxon>
        <taxon>Candidatus Desulfatibia</taxon>
    </lineage>
</organism>
<dbReference type="InterPro" id="IPR040452">
    <property type="entry name" value="SfsA_C"/>
</dbReference>
<dbReference type="Proteomes" id="UP000605201">
    <property type="component" value="Unassembled WGS sequence"/>
</dbReference>
<comment type="caution">
    <text evidence="4">The sequence shown here is derived from an EMBL/GenBank/DDBJ whole genome shotgun (WGS) entry which is preliminary data.</text>
</comment>
<dbReference type="InterPro" id="IPR041465">
    <property type="entry name" value="SfsA_N"/>
</dbReference>
<dbReference type="PANTHER" id="PTHR30545:SF2">
    <property type="entry name" value="SUGAR FERMENTATION STIMULATION PROTEIN A"/>
    <property type="match status" value="1"/>
</dbReference>
<evidence type="ECO:0000256" key="1">
    <source>
        <dbReference type="HAMAP-Rule" id="MF_00095"/>
    </source>
</evidence>
<evidence type="ECO:0000259" key="2">
    <source>
        <dbReference type="Pfam" id="PF03749"/>
    </source>
</evidence>
<feature type="domain" description="Sugar fermentation stimulation protein C-terminal" evidence="2">
    <location>
        <begin position="93"/>
        <end position="231"/>
    </location>
</feature>
<gene>
    <name evidence="1 4" type="primary">sfsA</name>
    <name evidence="4" type="ORF">H8D96_14205</name>
</gene>
<feature type="domain" description="SfsA N-terminal OB" evidence="3">
    <location>
        <begin position="24"/>
        <end position="90"/>
    </location>
</feature>
<dbReference type="NCBIfam" id="TIGR00230">
    <property type="entry name" value="sfsA"/>
    <property type="match status" value="1"/>
</dbReference>
<evidence type="ECO:0000313" key="5">
    <source>
        <dbReference type="Proteomes" id="UP000605201"/>
    </source>
</evidence>
<accession>A0A8J6P3S1</accession>
<dbReference type="EMBL" id="JACNIG010000266">
    <property type="protein sequence ID" value="MBC8433061.1"/>
    <property type="molecule type" value="Genomic_DNA"/>
</dbReference>
<dbReference type="Gene3D" id="2.40.50.580">
    <property type="match status" value="1"/>
</dbReference>
<dbReference type="Pfam" id="PF03749">
    <property type="entry name" value="SfsA"/>
    <property type="match status" value="1"/>
</dbReference>
<dbReference type="Gene3D" id="3.40.1350.60">
    <property type="match status" value="1"/>
</dbReference>
<name>A0A8J6P3S1_9BACT</name>
<dbReference type="Pfam" id="PF17746">
    <property type="entry name" value="SfsA_N"/>
    <property type="match status" value="1"/>
</dbReference>
<dbReference type="CDD" id="cd22359">
    <property type="entry name" value="SfsA-like_bacterial"/>
    <property type="match status" value="1"/>
</dbReference>
<sequence length="243" mass="27591">MNAPETSKKNPGLLWPELIPGILVKRYKRFMADVQLDNGKVVMAHCPNTGSMKACCRPGRPVYLSYHDNPKRKLKYTWEIIAMPASLVGINTQVPNRLVSKSIKTGGVQELNGYDHMAQEVKISSSSRLDIMLSRGDKDRCYIEIKNCTLVEEGVALFPDAVTLRGRKHLIELQELTASGFRCVMFYLVQRMDARVFKPADHIDPAYGEELRRAAENGIEILVYDVHIDLETIMLNRKIPYKL</sequence>
<evidence type="ECO:0000313" key="4">
    <source>
        <dbReference type="EMBL" id="MBC8433061.1"/>
    </source>
</evidence>
<comment type="similarity">
    <text evidence="1">Belongs to the SfsA family.</text>
</comment>
<evidence type="ECO:0000259" key="3">
    <source>
        <dbReference type="Pfam" id="PF17746"/>
    </source>
</evidence>
<dbReference type="InterPro" id="IPR005224">
    <property type="entry name" value="SfsA"/>
</dbReference>
<dbReference type="AlphaFoldDB" id="A0A8J6P3S1"/>
<dbReference type="PANTHER" id="PTHR30545">
    <property type="entry name" value="SUGAR FERMENTATION STIMULATION PROTEIN A"/>
    <property type="match status" value="1"/>
</dbReference>
<proteinExistence type="inferred from homology"/>